<dbReference type="KEGG" id="brh:RBRH_01246"/>
<dbReference type="HOGENOM" id="CLU_461314_0_0_4"/>
<dbReference type="STRING" id="882378.RBRH_01246"/>
<protein>
    <submittedName>
        <fullName evidence="1">Uncharacterized protein</fullName>
    </submittedName>
</protein>
<evidence type="ECO:0000313" key="2">
    <source>
        <dbReference type="Proteomes" id="UP000007437"/>
    </source>
</evidence>
<dbReference type="Proteomes" id="UP000007437">
    <property type="component" value="Chromosome"/>
</dbReference>
<reference evidence="1 2" key="1">
    <citation type="journal article" date="2011" name="J. Bacteriol.">
        <title>Complete genome sequence of Burkholderia rhizoxinica, an endosymbiont of Rhizopus microsporus.</title>
        <authorList>
            <person name="Lackner G."/>
            <person name="Moebius N."/>
            <person name="Partida-Martinez L."/>
            <person name="Hertweck C."/>
        </authorList>
    </citation>
    <scope>NUCLEOTIDE SEQUENCE [LARGE SCALE GENOMIC DNA]</scope>
    <source>
        <strain evidence="2">DSM 19002 / CIP 109453 / HKI 454</strain>
    </source>
</reference>
<dbReference type="EMBL" id="FR687359">
    <property type="protein sequence ID" value="CBW75241.1"/>
    <property type="molecule type" value="Genomic_DNA"/>
</dbReference>
<proteinExistence type="predicted"/>
<name>E5ARK9_MYCRK</name>
<accession>E5ARK9</accession>
<evidence type="ECO:0000313" key="1">
    <source>
        <dbReference type="EMBL" id="CBW75241.1"/>
    </source>
</evidence>
<organism evidence="1 2">
    <name type="scientific">Mycetohabitans rhizoxinica (strain DSM 19002 / CIP 109453 / HKI 454)</name>
    <name type="common">Paraburkholderia rhizoxinica</name>
    <dbReference type="NCBI Taxonomy" id="882378"/>
    <lineage>
        <taxon>Bacteria</taxon>
        <taxon>Pseudomonadati</taxon>
        <taxon>Pseudomonadota</taxon>
        <taxon>Betaproteobacteria</taxon>
        <taxon>Burkholderiales</taxon>
        <taxon>Burkholderiaceae</taxon>
        <taxon>Mycetohabitans</taxon>
    </lineage>
</organism>
<gene>
    <name evidence="1" type="ordered locus">RBRH_01246</name>
</gene>
<sequence>MIMTTPRKTGRNLLKNGTFEKNFLDPDNGWNVATPDAPGVAQEKDFGTGLNYLYLERGIVQQRFALPVNPRKLDATNYGYQLSFQYQPTRFQGGKEPYAELRAWPSEKKDCVKLPTAGSDNRLAADDYTQWLSREVFFKSYEDGDREFEVRLASGRNPEVSLSDPEHEPPEATHLAVEWPFREGELHVAGSSTDASVHPGVAVQLHLPPLKLQDGKVRIHFEGNSNTHIAPLLPDGRVPICRGATHMMTLLPEEDNGWAEDGLYPGTDVYGELDNPDEAERLKVMLSATESNPEDPEDDAQHVTAPWRIECGNAASGELDIAIDSVYHADRFILPCSVGHYQLAISEHPEPLHWPVIPSNEPVQLAVRVCNSVAKVPADNVVVQWKTPKRTESCTTDEEGWAYFTYHPTEDKTSVEASVDAPYNIEPDQYTFTVRAIPTSPWEQFDITLDDQPVTEAAEPSQLRWGKTHTLRICPSEDCVLVGETVELKLRNAGASGVSFSPALDWCGPLPDTGLTWHISCEENAAGVVDLALTCERMPAHAVEFSSSVEAFGISTLQVASREEQAEGSDPFNLGYVRDNKLFYIREKQRI</sequence>
<dbReference type="AlphaFoldDB" id="E5ARK9"/>